<dbReference type="PROSITE" id="PS50893">
    <property type="entry name" value="ABC_TRANSPORTER_2"/>
    <property type="match status" value="1"/>
</dbReference>
<dbReference type="Gene3D" id="3.40.50.300">
    <property type="entry name" value="P-loop containing nucleotide triphosphate hydrolases"/>
    <property type="match status" value="1"/>
</dbReference>
<dbReference type="InterPro" id="IPR027417">
    <property type="entry name" value="P-loop_NTPase"/>
</dbReference>
<evidence type="ECO:0000256" key="7">
    <source>
        <dbReference type="ARBA" id="ARBA00022840"/>
    </source>
</evidence>
<dbReference type="InterPro" id="IPR050763">
    <property type="entry name" value="ABC_transporter_ATP-binding"/>
</dbReference>
<dbReference type="InterPro" id="IPR003439">
    <property type="entry name" value="ABC_transporter-like_ATP-bd"/>
</dbReference>
<protein>
    <submittedName>
        <fullName evidence="9">ATP-binding cassette domain-containing protein</fullName>
    </submittedName>
</protein>
<dbReference type="Pfam" id="PF00005">
    <property type="entry name" value="ABC_tran"/>
    <property type="match status" value="1"/>
</dbReference>
<keyword evidence="5" id="KW-0997">Cell inner membrane</keyword>
<dbReference type="EMBL" id="AP028947">
    <property type="protein sequence ID" value="BET27303.1"/>
    <property type="molecule type" value="Genomic_DNA"/>
</dbReference>
<dbReference type="KEGG" id="lto:RGQ30_28040"/>
<feature type="domain" description="ABC transporter" evidence="8">
    <location>
        <begin position="18"/>
        <end position="248"/>
    </location>
</feature>
<gene>
    <name evidence="9" type="ORF">RGQ30_28040</name>
</gene>
<evidence type="ECO:0000256" key="2">
    <source>
        <dbReference type="ARBA" id="ARBA00022448"/>
    </source>
</evidence>
<keyword evidence="4" id="KW-1003">Cell membrane</keyword>
<comment type="similarity">
    <text evidence="1">Belongs to the ABC transporter superfamily.</text>
</comment>
<reference evidence="9 10" key="1">
    <citation type="submission" date="2023-10" db="EMBL/GenBank/DDBJ databases">
        <title>Complete Genome Sequence of Limnobacter thiooxidans CS-K2T, Isolated from freshwater lake sediments in Bavaria, Germany.</title>
        <authorList>
            <person name="Naruki M."/>
            <person name="Watanabe A."/>
            <person name="Warashina T."/>
            <person name="Morita T."/>
            <person name="Arakawa K."/>
        </authorList>
    </citation>
    <scope>NUCLEOTIDE SEQUENCE [LARGE SCALE GENOMIC DNA]</scope>
    <source>
        <strain evidence="9 10">CS-K2</strain>
    </source>
</reference>
<keyword evidence="2" id="KW-0813">Transport</keyword>
<dbReference type="GO" id="GO:0005524">
    <property type="term" value="F:ATP binding"/>
    <property type="evidence" value="ECO:0007669"/>
    <property type="project" value="UniProtKB-KW"/>
</dbReference>
<dbReference type="SMART" id="SM00382">
    <property type="entry name" value="AAA"/>
    <property type="match status" value="1"/>
</dbReference>
<evidence type="ECO:0000256" key="3">
    <source>
        <dbReference type="ARBA" id="ARBA00022458"/>
    </source>
</evidence>
<dbReference type="InterPro" id="IPR017871">
    <property type="entry name" value="ABC_transporter-like_CS"/>
</dbReference>
<evidence type="ECO:0000256" key="1">
    <source>
        <dbReference type="ARBA" id="ARBA00005417"/>
    </source>
</evidence>
<accession>A0AA86J1I1</accession>
<keyword evidence="3" id="KW-0536">Nodulation</keyword>
<dbReference type="InterPro" id="IPR003593">
    <property type="entry name" value="AAA+_ATPase"/>
</dbReference>
<proteinExistence type="inferred from homology"/>
<keyword evidence="10" id="KW-1185">Reference proteome</keyword>
<evidence type="ECO:0000256" key="6">
    <source>
        <dbReference type="ARBA" id="ARBA00022741"/>
    </source>
</evidence>
<evidence type="ECO:0000313" key="9">
    <source>
        <dbReference type="EMBL" id="BET27303.1"/>
    </source>
</evidence>
<evidence type="ECO:0000256" key="4">
    <source>
        <dbReference type="ARBA" id="ARBA00022475"/>
    </source>
</evidence>
<evidence type="ECO:0000259" key="8">
    <source>
        <dbReference type="PROSITE" id="PS50893"/>
    </source>
</evidence>
<keyword evidence="5" id="KW-0472">Membrane</keyword>
<dbReference type="Proteomes" id="UP001329151">
    <property type="component" value="Chromosome"/>
</dbReference>
<evidence type="ECO:0000256" key="5">
    <source>
        <dbReference type="ARBA" id="ARBA00022519"/>
    </source>
</evidence>
<evidence type="ECO:0000313" key="10">
    <source>
        <dbReference type="Proteomes" id="UP001329151"/>
    </source>
</evidence>
<dbReference type="PANTHER" id="PTHR42711">
    <property type="entry name" value="ABC TRANSPORTER ATP-BINDING PROTEIN"/>
    <property type="match status" value="1"/>
</dbReference>
<keyword evidence="6" id="KW-0547">Nucleotide-binding</keyword>
<name>A0AA86J1I1_9BURK</name>
<sequence length="320" mass="34703">MDIATSVGINVVSDSTVLELVDVRKSFLGRAVLEGLSLSLASGECIALLGPNGAGKSTTISLALGLSETDSGRVELLGLSLPGSGHMARQEVGVVPQYDALDPDFTVFENLLVFGRYFGLHGAKLRARAEELLNFAQLQSRRTDSVATLSGGMRRRLMLARALINKPKVLFLDEPTTGLDPQAKHVIWDRLVDLKKQGVALFLTTHYMDEAQRLADRVAILDHGNIVVCDKPSALIKDVVGYAVLELWGAGADACVASIQQANPMPVEQRGANYYFKNHCADIVFTGLKESNPMGVDFIYRPGNLEDVFFSLTGRALRDD</sequence>
<dbReference type="PROSITE" id="PS00211">
    <property type="entry name" value="ABC_TRANSPORTER_1"/>
    <property type="match status" value="1"/>
</dbReference>
<dbReference type="SUPFAM" id="SSF52540">
    <property type="entry name" value="P-loop containing nucleoside triphosphate hydrolases"/>
    <property type="match status" value="1"/>
</dbReference>
<dbReference type="GO" id="GO:0016887">
    <property type="term" value="F:ATP hydrolysis activity"/>
    <property type="evidence" value="ECO:0007669"/>
    <property type="project" value="InterPro"/>
</dbReference>
<dbReference type="AlphaFoldDB" id="A0AA86J1I1"/>
<dbReference type="PANTHER" id="PTHR42711:SF5">
    <property type="entry name" value="ABC TRANSPORTER ATP-BINDING PROTEIN NATA"/>
    <property type="match status" value="1"/>
</dbReference>
<organism evidence="9 10">
    <name type="scientific">Limnobacter thiooxidans</name>
    <dbReference type="NCBI Taxonomy" id="131080"/>
    <lineage>
        <taxon>Bacteria</taxon>
        <taxon>Pseudomonadati</taxon>
        <taxon>Pseudomonadota</taxon>
        <taxon>Betaproteobacteria</taxon>
        <taxon>Burkholderiales</taxon>
        <taxon>Burkholderiaceae</taxon>
        <taxon>Limnobacter</taxon>
    </lineage>
</organism>
<keyword evidence="7 9" id="KW-0067">ATP-binding</keyword>